<evidence type="ECO:0000313" key="6">
    <source>
        <dbReference type="EMBL" id="NYY93911.1"/>
    </source>
</evidence>
<dbReference type="SUPFAM" id="SSF46894">
    <property type="entry name" value="C-terminal effector domain of the bipartite response regulators"/>
    <property type="match status" value="1"/>
</dbReference>
<dbReference type="Proteomes" id="UP000564836">
    <property type="component" value="Chromosome"/>
</dbReference>
<evidence type="ECO:0000259" key="5">
    <source>
        <dbReference type="PROSITE" id="PS51755"/>
    </source>
</evidence>
<dbReference type="SUPFAM" id="SSF48452">
    <property type="entry name" value="TPR-like"/>
    <property type="match status" value="1"/>
</dbReference>
<keyword evidence="4" id="KW-0472">Membrane</keyword>
<dbReference type="Pfam" id="PF00486">
    <property type="entry name" value="Trans_reg_C"/>
    <property type="match status" value="1"/>
</dbReference>
<reference evidence="6" key="2">
    <citation type="submission" date="2020-06" db="EMBL/GenBank/DDBJ databases">
        <title>Whole Genome Sequence of Bradyrhizobium sp. Strain 323S2.</title>
        <authorList>
            <person name="Bromfield E.S.P."/>
        </authorList>
    </citation>
    <scope>NUCLEOTIDE SEQUENCE [LARGE SCALE GENOMIC DNA]</scope>
    <source>
        <strain evidence="6">323S2</strain>
    </source>
</reference>
<dbReference type="PANTHER" id="PTHR12558">
    <property type="entry name" value="CELL DIVISION CYCLE 16,23,27"/>
    <property type="match status" value="1"/>
</dbReference>
<keyword evidence="4" id="KW-1133">Transmembrane helix</keyword>
<sequence length="619" mass="66500">MLRFAGFELDQQRAELRSADGVAIKLRPKTFEMLRLFATSGGRVLSKQELMEAVWPNVHVGEDSLFQCIRELRTALGDERRQLIKLASGGGYLLAAEVVAAPEATAQVEASRPAPTAEVATELPVEVAAVSVKSQRTMFGLSRQAMVAAVAGLCVIVVGLAVAAPVLKPDLLFRRAPPRLAVMPIVDASNDSRGAVLAAEVTGRLTDGFAKIQNISVVAPRLAAAAGGESTAAPAALSDYELRGELQFADQSWTLRTRIIKAGSGEVQAVAAMAISADETDAQPVQSRLAAGVGHVLARRLNEILEPSTSSARRTASAGGDRVAVEQALASINQTTRERFGAAQAMLQKALSDDPENLDIAVALASLQMRGIQMVWFSPEEAAAVEARANATLEQALRAKPNSIAVLEATCRFLSATNHFVESLVTCAKALNFDPWNGSALYLIGLGQVYLGRFEDALATFRLADRFDAPPASRWTWLLGAGMTYVLMGRYEEALPWLQRSIAITPGTGRSHFMLAAAYQRSGRFEEARAAIAEGLRLRPGTTRLSVWPPMKNASPVVCPAKAGMFSRRQTCRGRSQSPVVWIAEVMETETLKPIDKVSPGEATSHRAVIKVNALWPRK</sequence>
<feature type="repeat" description="TPR" evidence="2">
    <location>
        <begin position="509"/>
        <end position="542"/>
    </location>
</feature>
<dbReference type="PROSITE" id="PS50005">
    <property type="entry name" value="TPR"/>
    <property type="match status" value="2"/>
</dbReference>
<feature type="repeat" description="TPR" evidence="2">
    <location>
        <begin position="475"/>
        <end position="508"/>
    </location>
</feature>
<dbReference type="Gene3D" id="1.25.40.10">
    <property type="entry name" value="Tetratricopeptide repeat domain"/>
    <property type="match status" value="1"/>
</dbReference>
<dbReference type="EMBL" id="CP088280">
    <property type="protein sequence ID" value="UGX90190.1"/>
    <property type="molecule type" value="Genomic_DNA"/>
</dbReference>
<keyword evidence="1 3" id="KW-0238">DNA-binding</keyword>
<reference evidence="7 8" key="1">
    <citation type="journal article" date="2017" name="Syst. Appl. Microbiol.">
        <title>Soybeans inoculated with root zone soils of Canadian native legumes harbour diverse and novel Bradyrhizobium spp. that possess agricultural potential.</title>
        <authorList>
            <person name="Bromfield E.S.P."/>
            <person name="Cloutier S."/>
            <person name="Tambong J.T."/>
            <person name="Tran Thi T.V."/>
        </authorList>
    </citation>
    <scope>NUCLEOTIDE SEQUENCE [LARGE SCALE GENOMIC DNA]</scope>
    <source>
        <strain evidence="7 8">323S2</strain>
    </source>
</reference>
<reference evidence="7 8" key="3">
    <citation type="journal article" date="2022" name="Int. J. Syst. Evol. Microbiol.">
        <title>Strains of Bradyrhizobium barranii sp. nov. associated with legumes native to Canada are symbionts of soybeans and belong to different subspecies (subsp. barranii subsp. nov. and subsp. apii subsp. nov.) and symbiovars (sv. glycinearum and sv. septentrionale).</title>
        <authorList>
            <person name="Bromfield E.S.P."/>
            <person name="Cloutier S."/>
            <person name="Wasai-Hara S."/>
            <person name="Minamisawa K."/>
        </authorList>
    </citation>
    <scope>NUCLEOTIDE SEQUENCE [LARGE SCALE GENOMIC DNA]</scope>
    <source>
        <strain evidence="7 8">323S2</strain>
    </source>
</reference>
<protein>
    <submittedName>
        <fullName evidence="6">Tetratricopeptide repeat protein</fullName>
    </submittedName>
</protein>
<evidence type="ECO:0000256" key="4">
    <source>
        <dbReference type="SAM" id="Phobius"/>
    </source>
</evidence>
<dbReference type="InterPro" id="IPR036388">
    <property type="entry name" value="WH-like_DNA-bd_sf"/>
</dbReference>
<dbReference type="InterPro" id="IPR011990">
    <property type="entry name" value="TPR-like_helical_dom_sf"/>
</dbReference>
<evidence type="ECO:0000313" key="8">
    <source>
        <dbReference type="Proteomes" id="UP000564836"/>
    </source>
</evidence>
<dbReference type="InterPro" id="IPR019734">
    <property type="entry name" value="TPR_rpt"/>
</dbReference>
<dbReference type="Pfam" id="PF13424">
    <property type="entry name" value="TPR_12"/>
    <property type="match status" value="1"/>
</dbReference>
<feature type="transmembrane region" description="Helical" evidence="4">
    <location>
        <begin position="145"/>
        <end position="167"/>
    </location>
</feature>
<evidence type="ECO:0000256" key="1">
    <source>
        <dbReference type="ARBA" id="ARBA00023125"/>
    </source>
</evidence>
<organism evidence="6">
    <name type="scientific">Bradyrhizobium barranii subsp. barranii</name>
    <dbReference type="NCBI Taxonomy" id="2823807"/>
    <lineage>
        <taxon>Bacteria</taxon>
        <taxon>Pseudomonadati</taxon>
        <taxon>Pseudomonadota</taxon>
        <taxon>Alphaproteobacteria</taxon>
        <taxon>Hyphomicrobiales</taxon>
        <taxon>Nitrobacteraceae</taxon>
        <taxon>Bradyrhizobium</taxon>
        <taxon>Bradyrhizobium barranii</taxon>
    </lineage>
</organism>
<dbReference type="RefSeq" id="WP_166352315.1">
    <property type="nucleotide sequence ID" value="NZ_CP088280.1"/>
</dbReference>
<gene>
    <name evidence="7" type="ORF">G6321_00030610</name>
    <name evidence="6" type="ORF">G6321_37655</name>
</gene>
<feature type="DNA-binding region" description="OmpR/PhoB-type" evidence="3">
    <location>
        <begin position="1"/>
        <end position="96"/>
    </location>
</feature>
<dbReference type="GO" id="GO:0000160">
    <property type="term" value="P:phosphorelay signal transduction system"/>
    <property type="evidence" value="ECO:0007669"/>
    <property type="project" value="InterPro"/>
</dbReference>
<keyword evidence="2" id="KW-0802">TPR repeat</keyword>
<dbReference type="CDD" id="cd00383">
    <property type="entry name" value="trans_reg_C"/>
    <property type="match status" value="1"/>
</dbReference>
<evidence type="ECO:0000256" key="3">
    <source>
        <dbReference type="PROSITE-ProRule" id="PRU01091"/>
    </source>
</evidence>
<dbReference type="InterPro" id="IPR016032">
    <property type="entry name" value="Sig_transdc_resp-reg_C-effctor"/>
</dbReference>
<dbReference type="EMBL" id="JACBFH010000001">
    <property type="protein sequence ID" value="NYY93911.1"/>
    <property type="molecule type" value="Genomic_DNA"/>
</dbReference>
<dbReference type="PANTHER" id="PTHR12558:SF33">
    <property type="entry name" value="BLL7664 PROTEIN"/>
    <property type="match status" value="1"/>
</dbReference>
<dbReference type="SMART" id="SM00028">
    <property type="entry name" value="TPR"/>
    <property type="match status" value="3"/>
</dbReference>
<dbReference type="AlphaFoldDB" id="A0A7Z0QH88"/>
<dbReference type="InterPro" id="IPR001867">
    <property type="entry name" value="OmpR/PhoB-type_DNA-bd"/>
</dbReference>
<proteinExistence type="predicted"/>
<dbReference type="GO" id="GO:0003677">
    <property type="term" value="F:DNA binding"/>
    <property type="evidence" value="ECO:0007669"/>
    <property type="project" value="UniProtKB-UniRule"/>
</dbReference>
<feature type="domain" description="OmpR/PhoB-type" evidence="5">
    <location>
        <begin position="1"/>
        <end position="96"/>
    </location>
</feature>
<keyword evidence="4" id="KW-0812">Transmembrane</keyword>
<evidence type="ECO:0000313" key="7">
    <source>
        <dbReference type="EMBL" id="UGX90190.1"/>
    </source>
</evidence>
<dbReference type="GO" id="GO:0006355">
    <property type="term" value="P:regulation of DNA-templated transcription"/>
    <property type="evidence" value="ECO:0007669"/>
    <property type="project" value="InterPro"/>
</dbReference>
<name>A0A7Z0QH88_9BRAD</name>
<dbReference type="SMART" id="SM00862">
    <property type="entry name" value="Trans_reg_C"/>
    <property type="match status" value="1"/>
</dbReference>
<dbReference type="PROSITE" id="PS51755">
    <property type="entry name" value="OMPR_PHOB"/>
    <property type="match status" value="1"/>
</dbReference>
<dbReference type="Gene3D" id="1.10.10.10">
    <property type="entry name" value="Winged helix-like DNA-binding domain superfamily/Winged helix DNA-binding domain"/>
    <property type="match status" value="1"/>
</dbReference>
<accession>A0A7Z0QH88</accession>
<evidence type="ECO:0000256" key="2">
    <source>
        <dbReference type="PROSITE-ProRule" id="PRU00339"/>
    </source>
</evidence>